<reference evidence="4" key="1">
    <citation type="submission" date="2023-11" db="EMBL/GenBank/DDBJ databases">
        <authorList>
            <person name="Fontdevila Pareta N."/>
            <person name="Massart S."/>
            <person name="Lateur M."/>
            <person name="Steyer S."/>
        </authorList>
    </citation>
    <scope>NUCLEOTIDE SEQUENCE</scope>
    <source>
        <strain evidence="4">621-BE</strain>
    </source>
</reference>
<dbReference type="Pfam" id="PF00012">
    <property type="entry name" value="HSP70"/>
    <property type="match status" value="1"/>
</dbReference>
<keyword evidence="2 3" id="KW-0067">ATP-binding</keyword>
<dbReference type="Gene3D" id="3.90.640.10">
    <property type="entry name" value="Actin, Chain A, domain 4"/>
    <property type="match status" value="1"/>
</dbReference>
<evidence type="ECO:0000256" key="3">
    <source>
        <dbReference type="RuleBase" id="RU003322"/>
    </source>
</evidence>
<dbReference type="InterPro" id="IPR013126">
    <property type="entry name" value="Hsp_70_fam"/>
</dbReference>
<accession>A0AAU6RVQ9</accession>
<dbReference type="GO" id="GO:0140662">
    <property type="term" value="F:ATP-dependent protein folding chaperone"/>
    <property type="evidence" value="ECO:0007669"/>
    <property type="project" value="InterPro"/>
</dbReference>
<keyword evidence="1 3" id="KW-0547">Nucleotide-binding</keyword>
<dbReference type="PANTHER" id="PTHR19375">
    <property type="entry name" value="HEAT SHOCK PROTEIN 70KDA"/>
    <property type="match status" value="1"/>
</dbReference>
<evidence type="ECO:0000256" key="1">
    <source>
        <dbReference type="ARBA" id="ARBA00022741"/>
    </source>
</evidence>
<sequence>MTTRGGLDFGTTFSTLSCLSSGRFLELVLDRTPFIPTIISFFDGESVLVGELAKNVQRFSNSYTTFYDLKRWVGVSEKNFNRLKAKIDPKYDCFFKENDCHMSGVGTVKRYLPVKTLINTYIKILINLFEDQHHCKISTLNVSVPADYTTRQRSYMRTILNNLGVKVERMLNEPSAAAIYSTFKSPESNDFLIFDFGGGTFDISYIKKKKNSLMIVDTEGDLFLGGRNIDNAIREELLKLYFFNPSELMLSNLKEDVSRSGAEHHSILDENKQVKQVKYGKKQLDKCVQPFAERAVKLLSDVVLRNNISECTISMVGGSSLLQEVQRQVTLFADSRGFNVSVDQDLRLSVSYGCSCLHHLLDNREFLYVDVNSHSLIDFSIYLQPEIIVRKPMPVPYTHRVERRNDLKFDTSAIVLEGDSPSILDNDLIYSASFSTTDVSALGSGYFIEYKLNVEGNISVSIGDIPGTKVKHLESNIDHTFKVIDLKYNQIQLSTSEKYSSLVAMAKYYDMFPEMHKFNVLIPFTIKEFCDRNGGFNKYFDGISSRNKGFQGK</sequence>
<dbReference type="GO" id="GO:0005524">
    <property type="term" value="F:ATP binding"/>
    <property type="evidence" value="ECO:0007669"/>
    <property type="project" value="UniProtKB-KW"/>
</dbReference>
<dbReference type="SUPFAM" id="SSF53067">
    <property type="entry name" value="Actin-like ATPase domain"/>
    <property type="match status" value="2"/>
</dbReference>
<organism evidence="4">
    <name type="scientific">Pyrus virus A</name>
    <dbReference type="NCBI Taxonomy" id="3139198"/>
    <lineage>
        <taxon>Viruses</taxon>
        <taxon>Riboviria</taxon>
        <taxon>Orthornavirae</taxon>
        <taxon>Kitrinoviricota</taxon>
        <taxon>Alsuviricetes</taxon>
        <taxon>Martellivirales</taxon>
        <taxon>Closteroviridae</taxon>
        <taxon>Velarivirus</taxon>
        <taxon>Velarivirus gembloutense</taxon>
    </lineage>
</organism>
<evidence type="ECO:0000256" key="2">
    <source>
        <dbReference type="ARBA" id="ARBA00022840"/>
    </source>
</evidence>
<gene>
    <name evidence="4" type="primary">ORF3</name>
</gene>
<name>A0AAU6RVQ9_9CLOS</name>
<proteinExistence type="inferred from homology"/>
<evidence type="ECO:0000313" key="4">
    <source>
        <dbReference type="EMBL" id="WZH56821.1"/>
    </source>
</evidence>
<dbReference type="Gene3D" id="3.30.420.40">
    <property type="match status" value="2"/>
</dbReference>
<dbReference type="EMBL" id="OR887736">
    <property type="protein sequence ID" value="WZH56821.1"/>
    <property type="molecule type" value="Genomic_RNA"/>
</dbReference>
<dbReference type="InterPro" id="IPR043129">
    <property type="entry name" value="ATPase_NBD"/>
</dbReference>
<dbReference type="SUPFAM" id="SSF100920">
    <property type="entry name" value="Heat shock protein 70kD (HSP70), peptide-binding domain"/>
    <property type="match status" value="1"/>
</dbReference>
<protein>
    <submittedName>
        <fullName evidence="4">HSP70-like protein</fullName>
    </submittedName>
</protein>
<comment type="similarity">
    <text evidence="3">Belongs to the heat shock protein 70 family.</text>
</comment>
<dbReference type="InterPro" id="IPR029047">
    <property type="entry name" value="HSP70_peptide-bd_sf"/>
</dbReference>